<evidence type="ECO:0000256" key="14">
    <source>
        <dbReference type="ARBA" id="ARBA00023284"/>
    </source>
</evidence>
<keyword evidence="7" id="KW-0249">Electron transport</keyword>
<feature type="transmembrane region" description="Helical" evidence="16">
    <location>
        <begin position="84"/>
        <end position="102"/>
    </location>
</feature>
<keyword evidence="12" id="KW-1015">Disulfide bond</keyword>
<dbReference type="InterPro" id="IPR003752">
    <property type="entry name" value="DiS_bond_form_DsbB/BdbC"/>
</dbReference>
<protein>
    <recommendedName>
        <fullName evidence="17">Cytochrome c domain-containing protein</fullName>
    </recommendedName>
</protein>
<dbReference type="GO" id="GO:0006457">
    <property type="term" value="P:protein folding"/>
    <property type="evidence" value="ECO:0007669"/>
    <property type="project" value="InterPro"/>
</dbReference>
<keyword evidence="9" id="KW-0560">Oxidoreductase</keyword>
<dbReference type="Proteomes" id="UP000230790">
    <property type="component" value="Unassembled WGS sequence"/>
</dbReference>
<dbReference type="Pfam" id="PF02600">
    <property type="entry name" value="DsbB"/>
    <property type="match status" value="1"/>
</dbReference>
<evidence type="ECO:0000256" key="2">
    <source>
        <dbReference type="ARBA" id="ARBA00007602"/>
    </source>
</evidence>
<proteinExistence type="inferred from homology"/>
<dbReference type="Pfam" id="PF13442">
    <property type="entry name" value="Cytochrome_CBB3"/>
    <property type="match status" value="1"/>
</dbReference>
<feature type="transmembrane region" description="Helical" evidence="16">
    <location>
        <begin position="58"/>
        <end position="77"/>
    </location>
</feature>
<keyword evidence="6 15" id="KW-0479">Metal-binding</keyword>
<keyword evidence="14" id="KW-0676">Redox-active center</keyword>
<evidence type="ECO:0000256" key="16">
    <source>
        <dbReference type="SAM" id="Phobius"/>
    </source>
</evidence>
<dbReference type="PANTHER" id="PTHR43469">
    <property type="entry name" value="DISULFIDE FORMATION PROTEIN-RELATED"/>
    <property type="match status" value="1"/>
</dbReference>
<evidence type="ECO:0000256" key="1">
    <source>
        <dbReference type="ARBA" id="ARBA00004141"/>
    </source>
</evidence>
<feature type="domain" description="Cytochrome c" evidence="17">
    <location>
        <begin position="217"/>
        <end position="303"/>
    </location>
</feature>
<keyword evidence="11 16" id="KW-0472">Membrane</keyword>
<dbReference type="PROSITE" id="PS51007">
    <property type="entry name" value="CYTC"/>
    <property type="match status" value="1"/>
</dbReference>
<name>A0A2M8QA58_9CHLR</name>
<dbReference type="GO" id="GO:0015035">
    <property type="term" value="F:protein-disulfide reductase activity"/>
    <property type="evidence" value="ECO:0007669"/>
    <property type="project" value="InterPro"/>
</dbReference>
<keyword evidence="5 16" id="KW-0812">Transmembrane</keyword>
<evidence type="ECO:0000256" key="10">
    <source>
        <dbReference type="ARBA" id="ARBA00023004"/>
    </source>
</evidence>
<feature type="transmembrane region" description="Helical" evidence="16">
    <location>
        <begin position="167"/>
        <end position="191"/>
    </location>
</feature>
<keyword evidence="4 15" id="KW-0349">Heme</keyword>
<feature type="transmembrane region" description="Helical" evidence="16">
    <location>
        <begin position="26"/>
        <end position="46"/>
    </location>
</feature>
<dbReference type="Gene3D" id="1.20.1550.10">
    <property type="entry name" value="DsbB-like"/>
    <property type="match status" value="1"/>
</dbReference>
<evidence type="ECO:0000256" key="8">
    <source>
        <dbReference type="ARBA" id="ARBA00022989"/>
    </source>
</evidence>
<dbReference type="InterPro" id="IPR009056">
    <property type="entry name" value="Cyt_c-like_dom"/>
</dbReference>
<dbReference type="Gene3D" id="1.10.760.10">
    <property type="entry name" value="Cytochrome c-like domain"/>
    <property type="match status" value="1"/>
</dbReference>
<evidence type="ECO:0000256" key="13">
    <source>
        <dbReference type="ARBA" id="ARBA00023186"/>
    </source>
</evidence>
<accession>A0A2M8QA58</accession>
<evidence type="ECO:0000256" key="15">
    <source>
        <dbReference type="PROSITE-ProRule" id="PRU00433"/>
    </source>
</evidence>
<dbReference type="GO" id="GO:0046872">
    <property type="term" value="F:metal ion binding"/>
    <property type="evidence" value="ECO:0007669"/>
    <property type="project" value="UniProtKB-KW"/>
</dbReference>
<evidence type="ECO:0000256" key="11">
    <source>
        <dbReference type="ARBA" id="ARBA00023136"/>
    </source>
</evidence>
<evidence type="ECO:0000256" key="7">
    <source>
        <dbReference type="ARBA" id="ARBA00022982"/>
    </source>
</evidence>
<evidence type="ECO:0000256" key="5">
    <source>
        <dbReference type="ARBA" id="ARBA00022692"/>
    </source>
</evidence>
<comment type="caution">
    <text evidence="18">The sequence shown here is derived from an EMBL/GenBank/DDBJ whole genome shotgun (WGS) entry which is preliminary data.</text>
</comment>
<evidence type="ECO:0000256" key="9">
    <source>
        <dbReference type="ARBA" id="ARBA00023002"/>
    </source>
</evidence>
<dbReference type="GO" id="GO:0020037">
    <property type="term" value="F:heme binding"/>
    <property type="evidence" value="ECO:0007669"/>
    <property type="project" value="InterPro"/>
</dbReference>
<evidence type="ECO:0000256" key="6">
    <source>
        <dbReference type="ARBA" id="ARBA00022723"/>
    </source>
</evidence>
<keyword evidence="13" id="KW-0143">Chaperone</keyword>
<keyword evidence="3" id="KW-0813">Transport</keyword>
<comment type="similarity">
    <text evidence="2">Belongs to the DsbB family. BdbC subfamily.</text>
</comment>
<evidence type="ECO:0000256" key="4">
    <source>
        <dbReference type="ARBA" id="ARBA00022617"/>
    </source>
</evidence>
<dbReference type="NCBIfam" id="NF002849">
    <property type="entry name" value="PRK03113.1"/>
    <property type="match status" value="1"/>
</dbReference>
<dbReference type="InterPro" id="IPR012187">
    <property type="entry name" value="Disulphide_bond_form_BdbC"/>
</dbReference>
<dbReference type="SUPFAM" id="SSF46626">
    <property type="entry name" value="Cytochrome c"/>
    <property type="match status" value="1"/>
</dbReference>
<dbReference type="AlphaFoldDB" id="A0A2M8QA58"/>
<dbReference type="EMBL" id="PGTN01000109">
    <property type="protein sequence ID" value="PJF46689.1"/>
    <property type="molecule type" value="Genomic_DNA"/>
</dbReference>
<dbReference type="InterPro" id="IPR023380">
    <property type="entry name" value="DsbB-like_sf"/>
</dbReference>
<evidence type="ECO:0000259" key="17">
    <source>
        <dbReference type="PROSITE" id="PS51007"/>
    </source>
</evidence>
<reference evidence="18 19" key="1">
    <citation type="submission" date="2017-11" db="EMBL/GenBank/DDBJ databases">
        <title>Evolution of Phototrophy in the Chloroflexi Phylum Driven by Horizontal Gene Transfer.</title>
        <authorList>
            <person name="Ward L.M."/>
            <person name="Hemp J."/>
            <person name="Shih P.M."/>
            <person name="Mcglynn S.E."/>
            <person name="Fischer W."/>
        </authorList>
    </citation>
    <scope>NUCLEOTIDE SEQUENCE [LARGE SCALE GENOMIC DNA]</scope>
    <source>
        <strain evidence="18">JP3_7</strain>
    </source>
</reference>
<dbReference type="SUPFAM" id="SSF158442">
    <property type="entry name" value="DsbB-like"/>
    <property type="match status" value="1"/>
</dbReference>
<evidence type="ECO:0000256" key="12">
    <source>
        <dbReference type="ARBA" id="ARBA00023157"/>
    </source>
</evidence>
<keyword evidence="10 15" id="KW-0408">Iron</keyword>
<dbReference type="InterPro" id="IPR036909">
    <property type="entry name" value="Cyt_c-like_dom_sf"/>
</dbReference>
<gene>
    <name evidence="18" type="ORF">CUN48_12515</name>
</gene>
<evidence type="ECO:0000313" key="18">
    <source>
        <dbReference type="EMBL" id="PJF46689.1"/>
    </source>
</evidence>
<evidence type="ECO:0000256" key="3">
    <source>
        <dbReference type="ARBA" id="ARBA00022448"/>
    </source>
</evidence>
<evidence type="ECO:0000313" key="19">
    <source>
        <dbReference type="Proteomes" id="UP000230790"/>
    </source>
</evidence>
<sequence length="305" mass="32196">MVTAKQEQEMEELIPARLSRDALARVALYVALIAAWVATCGSLYMSEVLGWIPCLWCWYQRIAMYPLAVILAAGLALRDRNLPTYALSLAVPGALASMYHILLQKVPAFVRFESCVIGVPCAADYLNLFGFITIPMLALTAFVIVIGACVIALGAREQVGQNYLSQGPVAVLSPTTSVGLIVAAVVALFALSGAMVRSRQPAPAIADVPAASSSVGASREAAAALYTQACAGCHGPAGAGMQLIRAEYLRQRSDLEVIALIRAGRSATDPENFSGAAMPANGGQVGISDEQLVALVRYLREMRGP</sequence>
<dbReference type="GO" id="GO:0016020">
    <property type="term" value="C:membrane"/>
    <property type="evidence" value="ECO:0007669"/>
    <property type="project" value="UniProtKB-SubCell"/>
</dbReference>
<dbReference type="PANTHER" id="PTHR43469:SF1">
    <property type="entry name" value="SPBETA PROPHAGE-DERIVED DISULFIDE BOND FORMATION PROTEIN B"/>
    <property type="match status" value="1"/>
</dbReference>
<organism evidence="18 19">
    <name type="scientific">Candidatus Thermofonsia Clade 3 bacterium</name>
    <dbReference type="NCBI Taxonomy" id="2364212"/>
    <lineage>
        <taxon>Bacteria</taxon>
        <taxon>Bacillati</taxon>
        <taxon>Chloroflexota</taxon>
        <taxon>Candidatus Thermofontia</taxon>
        <taxon>Candidatus Thermofonsia Clade 3</taxon>
    </lineage>
</organism>
<keyword evidence="8 16" id="KW-1133">Transmembrane helix</keyword>
<dbReference type="GO" id="GO:0009055">
    <property type="term" value="F:electron transfer activity"/>
    <property type="evidence" value="ECO:0007669"/>
    <property type="project" value="InterPro"/>
</dbReference>
<comment type="subcellular location">
    <subcellularLocation>
        <location evidence="1">Membrane</location>
        <topology evidence="1">Multi-pass membrane protein</topology>
    </subcellularLocation>
</comment>
<feature type="transmembrane region" description="Helical" evidence="16">
    <location>
        <begin position="136"/>
        <end position="155"/>
    </location>
</feature>